<proteinExistence type="inferred from homology"/>
<keyword evidence="9" id="KW-0830">Ubiquinone</keyword>
<evidence type="ECO:0000256" key="7">
    <source>
        <dbReference type="ARBA" id="ARBA00023136"/>
    </source>
</evidence>
<gene>
    <name evidence="10" type="primary">nad3</name>
    <name evidence="10" type="ORF">BPMMT01_0031</name>
</gene>
<dbReference type="Gene3D" id="1.20.58.1610">
    <property type="entry name" value="NADH:ubiquinone/plastoquinone oxidoreductase, chain 3"/>
    <property type="match status" value="1"/>
</dbReference>
<evidence type="ECO:0000256" key="8">
    <source>
        <dbReference type="ARBA" id="ARBA00049551"/>
    </source>
</evidence>
<keyword evidence="9 10" id="KW-0496">Mitochondrion</keyword>
<keyword evidence="9" id="KW-0520">NAD</keyword>
<keyword evidence="6 9" id="KW-1133">Transmembrane helix</keyword>
<keyword evidence="5 9" id="KW-0812">Transmembrane</keyword>
<dbReference type="GO" id="GO:0031966">
    <property type="term" value="C:mitochondrial membrane"/>
    <property type="evidence" value="ECO:0007669"/>
    <property type="project" value="UniProtKB-SubCell"/>
</dbReference>
<sequence>MFTMMLSIILTLVSLILVILSFLMSKKNNMDREKNSPFECGFDPLIPNRLPFSLRFFIIAVIFLVFDVEIVLLLPLSSIWEISNLNYWLIMYMVFLMILLMGTIYEWGLGALYWKM</sequence>
<keyword evidence="4 9" id="KW-0813">Transport</keyword>
<dbReference type="PANTHER" id="PTHR11058">
    <property type="entry name" value="NADH-UBIQUINONE OXIDOREDUCTASE CHAIN 3"/>
    <property type="match status" value="1"/>
</dbReference>
<keyword evidence="7 9" id="KW-0472">Membrane</keyword>
<evidence type="ECO:0000256" key="4">
    <source>
        <dbReference type="ARBA" id="ARBA00022448"/>
    </source>
</evidence>
<geneLocation type="mitochondrion" evidence="10"/>
<evidence type="ECO:0000256" key="9">
    <source>
        <dbReference type="RuleBase" id="RU003640"/>
    </source>
</evidence>
<protein>
    <recommendedName>
        <fullName evidence="3 9">NADH-ubiquinone oxidoreductase chain 3</fullName>
        <ecNumber evidence="9">7.1.1.2</ecNumber>
    </recommendedName>
</protein>
<comment type="subcellular location">
    <subcellularLocation>
        <location evidence="1">Membrane</location>
    </subcellularLocation>
    <subcellularLocation>
        <location evidence="9">Mitochondrion membrane</location>
        <topology evidence="9">Multi-pass membrane protein</topology>
    </subcellularLocation>
</comment>
<dbReference type="InterPro" id="IPR000440">
    <property type="entry name" value="NADH_UbQ/plastoQ_OxRdtase_su3"/>
</dbReference>
<evidence type="ECO:0000256" key="1">
    <source>
        <dbReference type="ARBA" id="ARBA00004370"/>
    </source>
</evidence>
<keyword evidence="9" id="KW-1278">Translocase</keyword>
<dbReference type="EC" id="7.1.1.2" evidence="9"/>
<feature type="transmembrane region" description="Helical" evidence="9">
    <location>
        <begin position="56"/>
        <end position="77"/>
    </location>
</feature>
<accession>A0A485ME26</accession>
<evidence type="ECO:0000256" key="5">
    <source>
        <dbReference type="ARBA" id="ARBA00022692"/>
    </source>
</evidence>
<dbReference type="Pfam" id="PF00507">
    <property type="entry name" value="Oxidored_q4"/>
    <property type="match status" value="1"/>
</dbReference>
<comment type="catalytic activity">
    <reaction evidence="8 9">
        <text>a ubiquinone + NADH + 5 H(+)(in) = a ubiquinol + NAD(+) + 4 H(+)(out)</text>
        <dbReference type="Rhea" id="RHEA:29091"/>
        <dbReference type="Rhea" id="RHEA-COMP:9565"/>
        <dbReference type="Rhea" id="RHEA-COMP:9566"/>
        <dbReference type="ChEBI" id="CHEBI:15378"/>
        <dbReference type="ChEBI" id="CHEBI:16389"/>
        <dbReference type="ChEBI" id="CHEBI:17976"/>
        <dbReference type="ChEBI" id="CHEBI:57540"/>
        <dbReference type="ChEBI" id="CHEBI:57945"/>
        <dbReference type="EC" id="7.1.1.2"/>
    </reaction>
</comment>
<evidence type="ECO:0000256" key="3">
    <source>
        <dbReference type="ARBA" id="ARBA00021007"/>
    </source>
</evidence>
<evidence type="ECO:0000256" key="6">
    <source>
        <dbReference type="ARBA" id="ARBA00022989"/>
    </source>
</evidence>
<dbReference type="GO" id="GO:0030964">
    <property type="term" value="C:NADH dehydrogenase complex"/>
    <property type="evidence" value="ECO:0007669"/>
    <property type="project" value="TreeGrafter"/>
</dbReference>
<keyword evidence="9" id="KW-0679">Respiratory chain</keyword>
<feature type="transmembrane region" description="Helical" evidence="9">
    <location>
        <begin position="89"/>
        <end position="114"/>
    </location>
</feature>
<name>A0A485ME26_9CRUS</name>
<evidence type="ECO:0000313" key="10">
    <source>
        <dbReference type="EMBL" id="VFU78636.1"/>
    </source>
</evidence>
<dbReference type="EMBL" id="LR536607">
    <property type="protein sequence ID" value="VFU78636.1"/>
    <property type="molecule type" value="Genomic_DNA"/>
</dbReference>
<evidence type="ECO:0000256" key="2">
    <source>
        <dbReference type="ARBA" id="ARBA00008472"/>
    </source>
</evidence>
<dbReference type="GO" id="GO:0008137">
    <property type="term" value="F:NADH dehydrogenase (ubiquinone) activity"/>
    <property type="evidence" value="ECO:0007669"/>
    <property type="project" value="UniProtKB-UniRule"/>
</dbReference>
<dbReference type="InterPro" id="IPR038430">
    <property type="entry name" value="NDAH_ubi_oxred_su3_sf"/>
</dbReference>
<dbReference type="AlphaFoldDB" id="A0A485ME26"/>
<keyword evidence="9" id="KW-0249">Electron transport</keyword>
<comment type="similarity">
    <text evidence="2 9">Belongs to the complex I subunit 3 family.</text>
</comment>
<comment type="function">
    <text evidence="9">Core subunit of the mitochondrial membrane respiratory chain NADH dehydrogenase (Complex I) which catalyzes electron transfer from NADH through the respiratory chain, using ubiquinone as an electron acceptor. Essential for the catalytic activity of complex I.</text>
</comment>
<organism evidence="10">
    <name type="scientific">Bragasellus peltatus</name>
    <dbReference type="NCBI Taxonomy" id="1282048"/>
    <lineage>
        <taxon>Eukaryota</taxon>
        <taxon>Metazoa</taxon>
        <taxon>Ecdysozoa</taxon>
        <taxon>Arthropoda</taxon>
        <taxon>Crustacea</taxon>
        <taxon>Multicrustacea</taxon>
        <taxon>Malacostraca</taxon>
        <taxon>Eumalacostraca</taxon>
        <taxon>Peracarida</taxon>
        <taxon>Isopoda</taxon>
        <taxon>Asellota</taxon>
        <taxon>Aselloidea</taxon>
        <taxon>Asellidae</taxon>
        <taxon>Bragasellus</taxon>
    </lineage>
</organism>
<reference evidence="10" key="1">
    <citation type="submission" date="2019-03" db="EMBL/GenBank/DDBJ databases">
        <authorList>
            <person name="Lefebure T."/>
            <person name="Lefebure T."/>
        </authorList>
    </citation>
    <scope>NUCLEOTIDE SEQUENCE [LARGE SCALE GENOMIC DNA]</scope>
</reference>
<dbReference type="PANTHER" id="PTHR11058:SF9">
    <property type="entry name" value="NADH-UBIQUINONE OXIDOREDUCTASE CHAIN 3"/>
    <property type="match status" value="1"/>
</dbReference>
<feature type="transmembrane region" description="Helical" evidence="9">
    <location>
        <begin position="6"/>
        <end position="24"/>
    </location>
</feature>